<dbReference type="Pfam" id="PF16757">
    <property type="entry name" value="Fucosidase_C"/>
    <property type="match status" value="1"/>
</dbReference>
<name>A0A101JSF7_9ACTN</name>
<dbReference type="InterPro" id="IPR031919">
    <property type="entry name" value="Fucosidase_C"/>
</dbReference>
<reference evidence="10" key="1">
    <citation type="submission" date="2015-10" db="EMBL/GenBank/DDBJ databases">
        <authorList>
            <person name="Ju K.-S."/>
            <person name="Doroghazi J.R."/>
            <person name="Metcalf W.W."/>
        </authorList>
    </citation>
    <scope>NUCLEOTIDE SEQUENCE [LARGE SCALE GENOMIC DNA]</scope>
    <source>
        <strain evidence="10">NRRL 3151</strain>
    </source>
</reference>
<evidence type="ECO:0000256" key="2">
    <source>
        <dbReference type="ARBA" id="ARBA00007951"/>
    </source>
</evidence>
<dbReference type="PANTHER" id="PTHR10030">
    <property type="entry name" value="ALPHA-L-FUCOSIDASE"/>
    <property type="match status" value="1"/>
</dbReference>
<keyword evidence="6" id="KW-0326">Glycosidase</keyword>
<evidence type="ECO:0000256" key="5">
    <source>
        <dbReference type="ARBA" id="ARBA00022801"/>
    </source>
</evidence>
<dbReference type="EMBL" id="LLZG01000231">
    <property type="protein sequence ID" value="KUL32108.1"/>
    <property type="molecule type" value="Genomic_DNA"/>
</dbReference>
<dbReference type="SMART" id="SM00812">
    <property type="entry name" value="Alpha_L_fucos"/>
    <property type="match status" value="1"/>
</dbReference>
<dbReference type="AlphaFoldDB" id="A0A101JSF7"/>
<proteinExistence type="inferred from homology"/>
<feature type="domain" description="Alpha-L-fucosidase C-terminal" evidence="8">
    <location>
        <begin position="412"/>
        <end position="476"/>
    </location>
</feature>
<dbReference type="InterPro" id="IPR000933">
    <property type="entry name" value="Glyco_hydro_29"/>
</dbReference>
<dbReference type="SUPFAM" id="SSF51445">
    <property type="entry name" value="(Trans)glycosidases"/>
    <property type="match status" value="1"/>
</dbReference>
<gene>
    <name evidence="9" type="ORF">ADL12_23150</name>
</gene>
<dbReference type="GO" id="GO:0006004">
    <property type="term" value="P:fucose metabolic process"/>
    <property type="evidence" value="ECO:0007669"/>
    <property type="project" value="InterPro"/>
</dbReference>
<dbReference type="GO" id="GO:0016139">
    <property type="term" value="P:glycoside catabolic process"/>
    <property type="evidence" value="ECO:0007669"/>
    <property type="project" value="TreeGrafter"/>
</dbReference>
<accession>A0A101JSF7</accession>
<dbReference type="Pfam" id="PF01120">
    <property type="entry name" value="Alpha_L_fucos"/>
    <property type="match status" value="1"/>
</dbReference>
<keyword evidence="10" id="KW-1185">Reference proteome</keyword>
<dbReference type="InterPro" id="IPR057739">
    <property type="entry name" value="Glyco_hydro_29_N"/>
</dbReference>
<dbReference type="PANTHER" id="PTHR10030:SF37">
    <property type="entry name" value="ALPHA-L-FUCOSIDASE-RELATED"/>
    <property type="match status" value="1"/>
</dbReference>
<sequence length="488" mass="54938">MPQRPETTGPFLPSVESLSTFECPEWFRDAKLGIWSHWGPQSVPRYGDWYARNMYIEGSDQYRYHVRTYGHPSTFGYKDLGALWKAERFDPDELMDLYVRAGARYFVALASHHDNFLNYPSQLHRWNSAAVGPGKDVVGLWRQAAHARGLRFGLSEHLGAAFSWWSVNKGADATGPYAGVPYDGTDPAFEDLYLANDEHFVPGRRTDLVAPWYTANPGWHRRWLDLVTEMIDLYEPDLLYSDGAPPFGVHGMQAGLRAAAHLYNTSAARNGGRNQAVYTQKDRSSEVRRIGVLDVERSQEPALSPVPWQTDTCLGGWFYDVRAVYKSPAHVVELLVDVVAKNGRLLLNVPQLPDGTIDEECRHLLKELAGWMEVCGEGIHGSRPFGPGVEGPSGVVVDGFREDRVAWTDADYRHTRRENTVYAFQMAWPQDRRSIIRSLGPQTRISSVRLLGAGPVEHHQIYPGGELVVDLPEHPPTPYVNCLAIEVR</sequence>
<dbReference type="PIRSF" id="PIRSF001092">
    <property type="entry name" value="Alpha-L-fucosidase"/>
    <property type="match status" value="1"/>
</dbReference>
<evidence type="ECO:0000256" key="4">
    <source>
        <dbReference type="ARBA" id="ARBA00022729"/>
    </source>
</evidence>
<dbReference type="InterPro" id="IPR017853">
    <property type="entry name" value="GH"/>
</dbReference>
<dbReference type="InterPro" id="IPR013780">
    <property type="entry name" value="Glyco_hydro_b"/>
</dbReference>
<protein>
    <recommendedName>
        <fullName evidence="3">alpha-L-fucosidase</fullName>
        <ecNumber evidence="3">3.2.1.51</ecNumber>
    </recommendedName>
</protein>
<comment type="function">
    <text evidence="1">Alpha-L-fucosidase is responsible for hydrolyzing the alpha-1,6-linked fucose joined to the reducing-end N-acetylglucosamine of the carbohydrate moieties of glycoproteins.</text>
</comment>
<dbReference type="Gene3D" id="3.20.20.80">
    <property type="entry name" value="Glycosidases"/>
    <property type="match status" value="1"/>
</dbReference>
<feature type="domain" description="Glycoside hydrolase family 29 N-terminal" evidence="7">
    <location>
        <begin position="7"/>
        <end position="377"/>
    </location>
</feature>
<dbReference type="Gene3D" id="2.60.40.1180">
    <property type="entry name" value="Golgi alpha-mannosidase II"/>
    <property type="match status" value="1"/>
</dbReference>
<dbReference type="InterPro" id="IPR016286">
    <property type="entry name" value="FUC_metazoa-typ"/>
</dbReference>
<keyword evidence="4" id="KW-0732">Signal</keyword>
<evidence type="ECO:0000256" key="1">
    <source>
        <dbReference type="ARBA" id="ARBA00004071"/>
    </source>
</evidence>
<comment type="similarity">
    <text evidence="2">Belongs to the glycosyl hydrolase 29 family.</text>
</comment>
<organism evidence="9 10">
    <name type="scientific">Streptomyces regalis</name>
    <dbReference type="NCBI Taxonomy" id="68262"/>
    <lineage>
        <taxon>Bacteria</taxon>
        <taxon>Bacillati</taxon>
        <taxon>Actinomycetota</taxon>
        <taxon>Actinomycetes</taxon>
        <taxon>Kitasatosporales</taxon>
        <taxon>Streptomycetaceae</taxon>
        <taxon>Streptomyces</taxon>
    </lineage>
</organism>
<keyword evidence="5" id="KW-0378">Hydrolase</keyword>
<evidence type="ECO:0000256" key="6">
    <source>
        <dbReference type="ARBA" id="ARBA00023295"/>
    </source>
</evidence>
<evidence type="ECO:0000313" key="10">
    <source>
        <dbReference type="Proteomes" id="UP000053923"/>
    </source>
</evidence>
<dbReference type="Proteomes" id="UP000053923">
    <property type="component" value="Unassembled WGS sequence"/>
</dbReference>
<evidence type="ECO:0000256" key="3">
    <source>
        <dbReference type="ARBA" id="ARBA00012662"/>
    </source>
</evidence>
<evidence type="ECO:0000259" key="8">
    <source>
        <dbReference type="Pfam" id="PF16757"/>
    </source>
</evidence>
<evidence type="ECO:0000259" key="7">
    <source>
        <dbReference type="Pfam" id="PF01120"/>
    </source>
</evidence>
<dbReference type="GO" id="GO:0005764">
    <property type="term" value="C:lysosome"/>
    <property type="evidence" value="ECO:0007669"/>
    <property type="project" value="TreeGrafter"/>
</dbReference>
<dbReference type="EC" id="3.2.1.51" evidence="3"/>
<evidence type="ECO:0000313" key="9">
    <source>
        <dbReference type="EMBL" id="KUL32108.1"/>
    </source>
</evidence>
<dbReference type="GO" id="GO:0004560">
    <property type="term" value="F:alpha-L-fucosidase activity"/>
    <property type="evidence" value="ECO:0007669"/>
    <property type="project" value="InterPro"/>
</dbReference>
<comment type="caution">
    <text evidence="9">The sequence shown here is derived from an EMBL/GenBank/DDBJ whole genome shotgun (WGS) entry which is preliminary data.</text>
</comment>